<evidence type="ECO:0000256" key="6">
    <source>
        <dbReference type="ARBA" id="ARBA00022527"/>
    </source>
</evidence>
<keyword evidence="14" id="KW-0460">Magnesium</keyword>
<dbReference type="CDD" id="cd00038">
    <property type="entry name" value="CAP_ED"/>
    <property type="match status" value="2"/>
</dbReference>
<comment type="catalytic activity">
    <reaction evidence="19">
        <text>L-threonyl-[protein] + ATP = O-phospho-L-threonyl-[protein] + ADP + H(+)</text>
        <dbReference type="Rhea" id="RHEA:46608"/>
        <dbReference type="Rhea" id="RHEA-COMP:11060"/>
        <dbReference type="Rhea" id="RHEA-COMP:11605"/>
        <dbReference type="ChEBI" id="CHEBI:15378"/>
        <dbReference type="ChEBI" id="CHEBI:30013"/>
        <dbReference type="ChEBI" id="CHEBI:30616"/>
        <dbReference type="ChEBI" id="CHEBI:61977"/>
        <dbReference type="ChEBI" id="CHEBI:456216"/>
        <dbReference type="EC" id="2.7.11.1"/>
    </reaction>
</comment>
<dbReference type="GO" id="GO:0030553">
    <property type="term" value="F:cGMP binding"/>
    <property type="evidence" value="ECO:0007669"/>
    <property type="project" value="UniProtKB-KW"/>
</dbReference>
<dbReference type="GO" id="GO:0004692">
    <property type="term" value="F:cGMP-dependent protein kinase activity"/>
    <property type="evidence" value="ECO:0007669"/>
    <property type="project" value="UniProtKB-EC"/>
</dbReference>
<evidence type="ECO:0000256" key="12">
    <source>
        <dbReference type="ARBA" id="ARBA00022777"/>
    </source>
</evidence>
<dbReference type="InterPro" id="IPR000595">
    <property type="entry name" value="cNMP-bd_dom"/>
</dbReference>
<keyword evidence="13 21" id="KW-0067">ATP-binding</keyword>
<dbReference type="EMBL" id="JWZX01003284">
    <property type="protein sequence ID" value="KOO22367.1"/>
    <property type="molecule type" value="Genomic_DNA"/>
</dbReference>
<dbReference type="OrthoDB" id="417078at2759"/>
<dbReference type="PANTHER" id="PTHR24353:SF37">
    <property type="entry name" value="CAMP-DEPENDENT PROTEIN KINASE CATALYTIC SUBUNIT PRKX"/>
    <property type="match status" value="1"/>
</dbReference>
<feature type="domain" description="Cyclic nucleotide-binding" evidence="25">
    <location>
        <begin position="383"/>
        <end position="498"/>
    </location>
</feature>
<dbReference type="Gene3D" id="3.30.200.20">
    <property type="entry name" value="Phosphorylase Kinase, domain 1"/>
    <property type="match status" value="1"/>
</dbReference>
<dbReference type="PROSITE" id="PS50042">
    <property type="entry name" value="CNMP_BINDING_3"/>
    <property type="match status" value="2"/>
</dbReference>
<keyword evidence="5" id="KW-0963">Cytoplasm</keyword>
<dbReference type="Pfam" id="PF00069">
    <property type="entry name" value="Pkinase"/>
    <property type="match status" value="1"/>
</dbReference>
<dbReference type="InterPro" id="IPR000961">
    <property type="entry name" value="AGC-kinase_C"/>
</dbReference>
<evidence type="ECO:0000256" key="8">
    <source>
        <dbReference type="ARBA" id="ARBA00022553"/>
    </source>
</evidence>
<name>A0A0M0J7N8_9EUKA</name>
<keyword evidence="28" id="KW-1185">Reference proteome</keyword>
<dbReference type="PROSITE" id="PS00107">
    <property type="entry name" value="PROTEIN_KINASE_ATP"/>
    <property type="match status" value="1"/>
</dbReference>
<feature type="domain" description="Protein kinase" evidence="24">
    <location>
        <begin position="656"/>
        <end position="919"/>
    </location>
</feature>
<feature type="region of interest" description="Disordered" evidence="23">
    <location>
        <begin position="318"/>
        <end position="350"/>
    </location>
</feature>
<comment type="catalytic activity">
    <reaction evidence="20">
        <text>L-seryl-[protein] + ATP = O-phospho-L-seryl-[protein] + ADP + H(+)</text>
        <dbReference type="Rhea" id="RHEA:17989"/>
        <dbReference type="Rhea" id="RHEA-COMP:9863"/>
        <dbReference type="Rhea" id="RHEA-COMP:11604"/>
        <dbReference type="ChEBI" id="CHEBI:15378"/>
        <dbReference type="ChEBI" id="CHEBI:29999"/>
        <dbReference type="ChEBI" id="CHEBI:30616"/>
        <dbReference type="ChEBI" id="CHEBI:83421"/>
        <dbReference type="ChEBI" id="CHEBI:456216"/>
        <dbReference type="EC" id="2.7.11.1"/>
    </reaction>
</comment>
<proteinExistence type="inferred from homology"/>
<feature type="region of interest" description="Disordered" evidence="23">
    <location>
        <begin position="68"/>
        <end position="152"/>
    </location>
</feature>
<comment type="catalytic activity">
    <reaction evidence="17">
        <text>L-threonyl-[protein] + ATP = O-phospho-L-threonyl-[protein] + ADP + H(+)</text>
        <dbReference type="Rhea" id="RHEA:46608"/>
        <dbReference type="Rhea" id="RHEA-COMP:11060"/>
        <dbReference type="Rhea" id="RHEA-COMP:11605"/>
        <dbReference type="ChEBI" id="CHEBI:15378"/>
        <dbReference type="ChEBI" id="CHEBI:30013"/>
        <dbReference type="ChEBI" id="CHEBI:30616"/>
        <dbReference type="ChEBI" id="CHEBI:61977"/>
        <dbReference type="ChEBI" id="CHEBI:456216"/>
        <dbReference type="EC" id="2.7.11.12"/>
    </reaction>
</comment>
<dbReference type="Gene3D" id="2.60.120.10">
    <property type="entry name" value="Jelly Rolls"/>
    <property type="match status" value="2"/>
</dbReference>
<sequence length="995" mass="107505">MVVTCKTQHWNKDEGAAPVPNVSAVQPQSIALNPNSESPMLYGSPAQGPSAMPMLSVGNPTAGNGLQLKGTLWGSPGGKGGDDELPLLGVLGHSFEGSPSSPSFDGRQSPRGSPTLVRKATDSNKAPTRLHSQNGHPPRSGGSVHLSSCGQRSEHSNVVLTLEAPPITHRRLQPSAVQLKQQALAAGRSQPPGLSKTHSAGSSGESGSGSGQSAMLHLAGGGVGGGEDSRRRDSLRLDDGSDALDAYPRGIDLPASVPAGGEEEVAWLRARLSEGLARNEQLVAQLQRLQQESHGLRSTLLAHQGANRATVDDSRAKIPAGSMQGKGGKIGAANGRHRKRVDGPKGLTMDDEEEAGEGVVVHVHPKAEELTQRILNTLHKKAPFEGHDAADLLQLVAAMAPVDVKAGVDVVKEGESGDLAYWVDTGSLTVVVGGKEVDTIGTDTVFGEVALVYDLARTATIRAKVDSRMWILHRTMFTHILRNKTIADRQAKFSFLQSVQIFGTLSGRMLAMVVDVVEEVVLGANEVVIKEGDEADSMYIIQEGFAAVSQKGASAADGESLLRDLKAGDYFGERALLNEERRSATVTSTSRIKLMRLDKESFRVLLSVLHAELLKRVHKDEHKQKSPAPSPGHRREPVVGGSAYTSPRSSVKPSKLELLKQLGSGGYGRVSLVRDTSTKRVYALKRVCKAHLLSHNGMMRCEWLLREKRVLEELEHPFIVTLHDTYADTSNLFLLLGCALGGDMYRLIEKLGQVHEKIARFYAGSLTLALAHIHTHEMIYRDLKPENVLLDTQGYVKLCDFGFAKKVTDRTYTRCGTPDYTAPEMLLNQGVNQACDWWALGIMIFEMLMGFPPFSDPRGNDMATYQNITKGELSKYYPASSTATDEARALIQGLCTVKVAYRLGYLKGGASDVMAHAWFAGFDWDGLVNLTVESPWRPALTSSVDTMCFDEPEGTLSLDGPTTIKAIGHELEAKWAALMSEYAKDRGLNETSHLT</sequence>
<dbReference type="Proteomes" id="UP000037460">
    <property type="component" value="Unassembled WGS sequence"/>
</dbReference>
<feature type="compositionally biased region" description="Basic and acidic residues" evidence="23">
    <location>
        <begin position="227"/>
        <end position="239"/>
    </location>
</feature>
<dbReference type="GO" id="GO:0007010">
    <property type="term" value="P:cytoskeleton organization"/>
    <property type="evidence" value="ECO:0007669"/>
    <property type="project" value="UniProtKB-ARBA"/>
</dbReference>
<feature type="region of interest" description="Disordered" evidence="23">
    <location>
        <begin position="618"/>
        <end position="651"/>
    </location>
</feature>
<feature type="coiled-coil region" evidence="22">
    <location>
        <begin position="272"/>
        <end position="299"/>
    </location>
</feature>
<dbReference type="GO" id="GO:0005524">
    <property type="term" value="F:ATP binding"/>
    <property type="evidence" value="ECO:0007669"/>
    <property type="project" value="UniProtKB-UniRule"/>
</dbReference>
<dbReference type="PROSITE" id="PS51285">
    <property type="entry name" value="AGC_KINASE_CTER"/>
    <property type="match status" value="1"/>
</dbReference>
<organism evidence="27 28">
    <name type="scientific">Chrysochromulina tobinii</name>
    <dbReference type="NCBI Taxonomy" id="1460289"/>
    <lineage>
        <taxon>Eukaryota</taxon>
        <taxon>Haptista</taxon>
        <taxon>Haptophyta</taxon>
        <taxon>Prymnesiophyceae</taxon>
        <taxon>Prymnesiales</taxon>
        <taxon>Chrysochromulinaceae</taxon>
        <taxon>Chrysochromulina</taxon>
    </lineage>
</organism>
<dbReference type="InterPro" id="IPR008271">
    <property type="entry name" value="Ser/Thr_kinase_AS"/>
</dbReference>
<evidence type="ECO:0000259" key="26">
    <source>
        <dbReference type="PROSITE" id="PS51285"/>
    </source>
</evidence>
<evidence type="ECO:0000256" key="5">
    <source>
        <dbReference type="ARBA" id="ARBA00022490"/>
    </source>
</evidence>
<keyword evidence="22" id="KW-0175">Coiled coil</keyword>
<comment type="caution">
    <text evidence="27">The sequence shown here is derived from an EMBL/GenBank/DDBJ whole genome shotgun (WGS) entry which is preliminary data.</text>
</comment>
<dbReference type="PROSITE" id="PS00108">
    <property type="entry name" value="PROTEIN_KINASE_ST"/>
    <property type="match status" value="1"/>
</dbReference>
<reference evidence="28" key="1">
    <citation type="journal article" date="2015" name="PLoS Genet.">
        <title>Genome Sequence and Transcriptome Analyses of Chrysochromulina tobin: Metabolic Tools for Enhanced Algal Fitness in the Prominent Order Prymnesiales (Haptophyceae).</title>
        <authorList>
            <person name="Hovde B.T."/>
            <person name="Deodato C.R."/>
            <person name="Hunsperger H.M."/>
            <person name="Ryken S.A."/>
            <person name="Yost W."/>
            <person name="Jha R.K."/>
            <person name="Patterson J."/>
            <person name="Monnat R.J. Jr."/>
            <person name="Barlow S.B."/>
            <person name="Starkenburg S.R."/>
            <person name="Cattolico R.A."/>
        </authorList>
    </citation>
    <scope>NUCLEOTIDE SEQUENCE</scope>
    <source>
        <strain evidence="28">CCMP291</strain>
    </source>
</reference>
<keyword evidence="9" id="KW-0808">Transferase</keyword>
<dbReference type="InterPro" id="IPR000719">
    <property type="entry name" value="Prot_kinase_dom"/>
</dbReference>
<keyword evidence="6" id="KW-0723">Serine/threonine-protein kinase</keyword>
<dbReference type="SUPFAM" id="SSF56112">
    <property type="entry name" value="Protein kinase-like (PK-like)"/>
    <property type="match status" value="1"/>
</dbReference>
<comment type="similarity">
    <text evidence="2">Belongs to the protein kinase superfamily. AGC Ser/Thr protein kinase family. cGMP subfamily.</text>
</comment>
<evidence type="ECO:0000256" key="21">
    <source>
        <dbReference type="PROSITE-ProRule" id="PRU10141"/>
    </source>
</evidence>
<dbReference type="SMART" id="SM00100">
    <property type="entry name" value="cNMP"/>
    <property type="match status" value="2"/>
</dbReference>
<dbReference type="GO" id="GO:0005952">
    <property type="term" value="C:cAMP-dependent protein kinase complex"/>
    <property type="evidence" value="ECO:0007669"/>
    <property type="project" value="TreeGrafter"/>
</dbReference>
<evidence type="ECO:0000256" key="15">
    <source>
        <dbReference type="ARBA" id="ARBA00022992"/>
    </source>
</evidence>
<keyword evidence="8" id="KW-0597">Phosphoprotein</keyword>
<dbReference type="EC" id="2.7.11.1" evidence="4"/>
<accession>A0A0M0J7N8</accession>
<evidence type="ECO:0000256" key="2">
    <source>
        <dbReference type="ARBA" id="ARBA00006352"/>
    </source>
</evidence>
<dbReference type="SUPFAM" id="SSF51206">
    <property type="entry name" value="cAMP-binding domain-like"/>
    <property type="match status" value="2"/>
</dbReference>
<keyword evidence="11 21" id="KW-0547">Nucleotide-binding</keyword>
<keyword evidence="10" id="KW-0479">Metal-binding</keyword>
<feature type="binding site" evidence="21">
    <location>
        <position position="689"/>
    </location>
    <ligand>
        <name>ATP</name>
        <dbReference type="ChEBI" id="CHEBI:30616"/>
    </ligand>
</feature>
<evidence type="ECO:0000256" key="7">
    <source>
        <dbReference type="ARBA" id="ARBA00022535"/>
    </source>
</evidence>
<feature type="region of interest" description="Disordered" evidence="23">
    <location>
        <begin position="178"/>
        <end position="248"/>
    </location>
</feature>
<dbReference type="InterPro" id="IPR018490">
    <property type="entry name" value="cNMP-bd_dom_sf"/>
</dbReference>
<dbReference type="Gene3D" id="1.10.510.10">
    <property type="entry name" value="Transferase(Phosphotransferase) domain 1"/>
    <property type="match status" value="1"/>
</dbReference>
<dbReference type="EC" id="2.7.11.12" evidence="3"/>
<dbReference type="SMART" id="SM00220">
    <property type="entry name" value="S_TKc"/>
    <property type="match status" value="1"/>
</dbReference>
<dbReference type="Pfam" id="PF00027">
    <property type="entry name" value="cNMP_binding"/>
    <property type="match status" value="2"/>
</dbReference>
<evidence type="ECO:0000259" key="25">
    <source>
        <dbReference type="PROSITE" id="PS50042"/>
    </source>
</evidence>
<dbReference type="InterPro" id="IPR014710">
    <property type="entry name" value="RmlC-like_jellyroll"/>
</dbReference>
<dbReference type="PANTHER" id="PTHR24353">
    <property type="entry name" value="CYCLIC NUCLEOTIDE-DEPENDENT PROTEIN KINASE"/>
    <property type="match status" value="1"/>
</dbReference>
<evidence type="ECO:0000256" key="4">
    <source>
        <dbReference type="ARBA" id="ARBA00012513"/>
    </source>
</evidence>
<evidence type="ECO:0000256" key="22">
    <source>
        <dbReference type="SAM" id="Coils"/>
    </source>
</evidence>
<evidence type="ECO:0000313" key="28">
    <source>
        <dbReference type="Proteomes" id="UP000037460"/>
    </source>
</evidence>
<keyword evidence="7" id="KW-0140">cGMP</keyword>
<evidence type="ECO:0000256" key="11">
    <source>
        <dbReference type="ARBA" id="ARBA00022741"/>
    </source>
</evidence>
<evidence type="ECO:0000256" key="13">
    <source>
        <dbReference type="ARBA" id="ARBA00022840"/>
    </source>
</evidence>
<evidence type="ECO:0000256" key="16">
    <source>
        <dbReference type="ARBA" id="ARBA00024113"/>
    </source>
</evidence>
<dbReference type="AlphaFoldDB" id="A0A0M0J7N8"/>
<evidence type="ECO:0000256" key="17">
    <source>
        <dbReference type="ARBA" id="ARBA00047298"/>
    </source>
</evidence>
<dbReference type="GO" id="GO:0046872">
    <property type="term" value="F:metal ion binding"/>
    <property type="evidence" value="ECO:0007669"/>
    <property type="project" value="UniProtKB-KW"/>
</dbReference>
<feature type="domain" description="Cyclic nucleotide-binding" evidence="25">
    <location>
        <begin position="501"/>
        <end position="606"/>
    </location>
</feature>
<evidence type="ECO:0000256" key="10">
    <source>
        <dbReference type="ARBA" id="ARBA00022723"/>
    </source>
</evidence>
<dbReference type="InterPro" id="IPR011009">
    <property type="entry name" value="Kinase-like_dom_sf"/>
</dbReference>
<dbReference type="PRINTS" id="PR00103">
    <property type="entry name" value="CAMPKINASE"/>
</dbReference>
<dbReference type="PROSITE" id="PS50011">
    <property type="entry name" value="PROTEIN_KINASE_DOM"/>
    <property type="match status" value="1"/>
</dbReference>
<evidence type="ECO:0000256" key="9">
    <source>
        <dbReference type="ARBA" id="ARBA00022679"/>
    </source>
</evidence>
<evidence type="ECO:0000256" key="3">
    <source>
        <dbReference type="ARBA" id="ARBA00012428"/>
    </source>
</evidence>
<keyword evidence="12" id="KW-0418">Kinase</keyword>
<evidence type="ECO:0000313" key="27">
    <source>
        <dbReference type="EMBL" id="KOO22367.1"/>
    </source>
</evidence>
<dbReference type="PROSITE" id="PS00889">
    <property type="entry name" value="CNMP_BINDING_2"/>
    <property type="match status" value="2"/>
</dbReference>
<comment type="catalytic activity">
    <reaction evidence="18">
        <text>L-seryl-[protein] + ATP = O-phospho-L-seryl-[protein] + ADP + H(+)</text>
        <dbReference type="Rhea" id="RHEA:17989"/>
        <dbReference type="Rhea" id="RHEA-COMP:9863"/>
        <dbReference type="Rhea" id="RHEA-COMP:11604"/>
        <dbReference type="ChEBI" id="CHEBI:15378"/>
        <dbReference type="ChEBI" id="CHEBI:29999"/>
        <dbReference type="ChEBI" id="CHEBI:30616"/>
        <dbReference type="ChEBI" id="CHEBI:83421"/>
        <dbReference type="ChEBI" id="CHEBI:456216"/>
        <dbReference type="EC" id="2.7.11.12"/>
    </reaction>
</comment>
<evidence type="ECO:0000256" key="23">
    <source>
        <dbReference type="SAM" id="MobiDB-lite"/>
    </source>
</evidence>
<evidence type="ECO:0000256" key="1">
    <source>
        <dbReference type="ARBA" id="ARBA00001946"/>
    </source>
</evidence>
<evidence type="ECO:0000256" key="19">
    <source>
        <dbReference type="ARBA" id="ARBA00047899"/>
    </source>
</evidence>
<dbReference type="GO" id="GO:0004691">
    <property type="term" value="F:cAMP-dependent protein kinase activity"/>
    <property type="evidence" value="ECO:0007669"/>
    <property type="project" value="TreeGrafter"/>
</dbReference>
<evidence type="ECO:0000256" key="18">
    <source>
        <dbReference type="ARBA" id="ARBA00047462"/>
    </source>
</evidence>
<evidence type="ECO:0000256" key="14">
    <source>
        <dbReference type="ARBA" id="ARBA00022842"/>
    </source>
</evidence>
<evidence type="ECO:0000259" key="24">
    <source>
        <dbReference type="PROSITE" id="PS50011"/>
    </source>
</evidence>
<comment type="cofactor">
    <cofactor evidence="1">
        <name>Mg(2+)</name>
        <dbReference type="ChEBI" id="CHEBI:18420"/>
    </cofactor>
</comment>
<feature type="compositionally biased region" description="Polar residues" evidence="23">
    <location>
        <begin position="123"/>
        <end position="135"/>
    </location>
</feature>
<dbReference type="PROSITE" id="PS00888">
    <property type="entry name" value="CNMP_BINDING_1"/>
    <property type="match status" value="1"/>
</dbReference>
<keyword evidence="15" id="KW-0142">cGMP-binding</keyword>
<dbReference type="FunFam" id="1.10.510.10:FF:000024">
    <property type="entry name" value="Probable serine/threonine-protein kinase cot-1"/>
    <property type="match status" value="1"/>
</dbReference>
<protein>
    <recommendedName>
        <fullName evidence="16">cGMP-dependent protein kinase</fullName>
        <ecNumber evidence="4">2.7.11.1</ecNumber>
        <ecNumber evidence="3">2.7.11.12</ecNumber>
    </recommendedName>
</protein>
<feature type="domain" description="AGC-kinase C-terminal" evidence="26">
    <location>
        <begin position="920"/>
        <end position="995"/>
    </location>
</feature>
<gene>
    <name evidence="27" type="ORF">Ctob_002095</name>
</gene>
<evidence type="ECO:0000256" key="20">
    <source>
        <dbReference type="ARBA" id="ARBA00048679"/>
    </source>
</evidence>
<dbReference type="InterPro" id="IPR018488">
    <property type="entry name" value="cNMP-bd_CS"/>
</dbReference>
<dbReference type="InterPro" id="IPR017441">
    <property type="entry name" value="Protein_kinase_ATP_BS"/>
</dbReference>